<dbReference type="InterPro" id="IPR015424">
    <property type="entry name" value="PyrdxlP-dep_Trfase"/>
</dbReference>
<accession>A0AAN9YVN7</accession>
<dbReference type="SUPFAM" id="SSF53383">
    <property type="entry name" value="PLP-dependent transferases"/>
    <property type="match status" value="1"/>
</dbReference>
<comment type="cofactor">
    <cofactor evidence="1 5 6">
        <name>pyridoxal 5'-phosphate</name>
        <dbReference type="ChEBI" id="CHEBI:597326"/>
    </cofactor>
</comment>
<evidence type="ECO:0000256" key="6">
    <source>
        <dbReference type="RuleBase" id="RU000382"/>
    </source>
</evidence>
<dbReference type="GO" id="GO:0016831">
    <property type="term" value="F:carboxy-lyase activity"/>
    <property type="evidence" value="ECO:0007669"/>
    <property type="project" value="TreeGrafter"/>
</dbReference>
<feature type="modified residue" description="N6-(pyridoxal phosphate)lysine" evidence="5">
    <location>
        <position position="409"/>
    </location>
</feature>
<dbReference type="PANTHER" id="PTHR11999">
    <property type="entry name" value="GROUP II PYRIDOXAL-5-PHOSPHATE DECARBOXYLASE"/>
    <property type="match status" value="1"/>
</dbReference>
<dbReference type="AlphaFoldDB" id="A0AAN9YVN7"/>
<dbReference type="InterPro" id="IPR002129">
    <property type="entry name" value="PyrdxlP-dep_de-COase"/>
</dbReference>
<feature type="compositionally biased region" description="Acidic residues" evidence="7">
    <location>
        <begin position="241"/>
        <end position="257"/>
    </location>
</feature>
<comment type="similarity">
    <text evidence="2 6">Belongs to the group II decarboxylase family.</text>
</comment>
<evidence type="ECO:0000256" key="7">
    <source>
        <dbReference type="SAM" id="MobiDB-lite"/>
    </source>
</evidence>
<keyword evidence="4 6" id="KW-0456">Lyase</keyword>
<dbReference type="InterPro" id="IPR010977">
    <property type="entry name" value="Aromatic_deC"/>
</dbReference>
<evidence type="ECO:0000313" key="8">
    <source>
        <dbReference type="EMBL" id="KAK7756109.1"/>
    </source>
</evidence>
<dbReference type="InterPro" id="IPR015421">
    <property type="entry name" value="PyrdxlP-dep_Trfase_major"/>
</dbReference>
<comment type="caution">
    <text evidence="8">The sequence shown here is derived from an EMBL/GenBank/DDBJ whole genome shotgun (WGS) entry which is preliminary data.</text>
</comment>
<keyword evidence="3 5" id="KW-0663">Pyridoxal phosphate</keyword>
<dbReference type="GO" id="GO:0005737">
    <property type="term" value="C:cytoplasm"/>
    <property type="evidence" value="ECO:0007669"/>
    <property type="project" value="TreeGrafter"/>
</dbReference>
<dbReference type="InterPro" id="IPR015422">
    <property type="entry name" value="PyrdxlP-dep_Trfase_small"/>
</dbReference>
<evidence type="ECO:0000256" key="3">
    <source>
        <dbReference type="ARBA" id="ARBA00022898"/>
    </source>
</evidence>
<proteinExistence type="inferred from homology"/>
<dbReference type="Pfam" id="PF00282">
    <property type="entry name" value="Pyridoxal_deC"/>
    <property type="match status" value="1"/>
</dbReference>
<dbReference type="Gene3D" id="3.40.640.10">
    <property type="entry name" value="Type I PLP-dependent aspartate aminotransferase-like (Major domain)"/>
    <property type="match status" value="1"/>
</dbReference>
<evidence type="ECO:0000313" key="9">
    <source>
        <dbReference type="Proteomes" id="UP001320420"/>
    </source>
</evidence>
<feature type="region of interest" description="Disordered" evidence="7">
    <location>
        <begin position="17"/>
        <end position="48"/>
    </location>
</feature>
<gene>
    <name evidence="8" type="ORF">SLS62_002052</name>
</gene>
<evidence type="ECO:0000256" key="2">
    <source>
        <dbReference type="ARBA" id="ARBA00009533"/>
    </source>
</evidence>
<organism evidence="8 9">
    <name type="scientific">Diatrype stigma</name>
    <dbReference type="NCBI Taxonomy" id="117547"/>
    <lineage>
        <taxon>Eukaryota</taxon>
        <taxon>Fungi</taxon>
        <taxon>Dikarya</taxon>
        <taxon>Ascomycota</taxon>
        <taxon>Pezizomycotina</taxon>
        <taxon>Sordariomycetes</taxon>
        <taxon>Xylariomycetidae</taxon>
        <taxon>Xylariales</taxon>
        <taxon>Diatrypaceae</taxon>
        <taxon>Diatrype</taxon>
    </lineage>
</organism>
<dbReference type="GO" id="GO:0030170">
    <property type="term" value="F:pyridoxal phosphate binding"/>
    <property type="evidence" value="ECO:0007669"/>
    <property type="project" value="InterPro"/>
</dbReference>
<feature type="compositionally biased region" description="Low complexity" evidence="7">
    <location>
        <begin position="19"/>
        <end position="48"/>
    </location>
</feature>
<keyword evidence="9" id="KW-1185">Reference proteome</keyword>
<evidence type="ECO:0000256" key="1">
    <source>
        <dbReference type="ARBA" id="ARBA00001933"/>
    </source>
</evidence>
<feature type="region of interest" description="Disordered" evidence="7">
    <location>
        <begin position="166"/>
        <end position="203"/>
    </location>
</feature>
<dbReference type="Proteomes" id="UP001320420">
    <property type="component" value="Unassembled WGS sequence"/>
</dbReference>
<dbReference type="PANTHER" id="PTHR11999:SF165">
    <property type="entry name" value="DECARBOXYLASE, PUTATIVE (AFU_ORTHOLOGUE AFUA_2G04980)-RELATED"/>
    <property type="match status" value="1"/>
</dbReference>
<name>A0AAN9YVN7_9PEZI</name>
<evidence type="ECO:0000256" key="5">
    <source>
        <dbReference type="PIRSR" id="PIRSR602129-50"/>
    </source>
</evidence>
<feature type="compositionally biased region" description="Gly residues" evidence="7">
    <location>
        <begin position="173"/>
        <end position="182"/>
    </location>
</feature>
<protein>
    <submittedName>
        <fullName evidence="8">Uncharacterized protein</fullName>
    </submittedName>
</protein>
<reference evidence="8 9" key="1">
    <citation type="submission" date="2024-02" db="EMBL/GenBank/DDBJ databases">
        <title>De novo assembly and annotation of 12 fungi associated with fruit tree decline syndrome in Ontario, Canada.</title>
        <authorList>
            <person name="Sulman M."/>
            <person name="Ellouze W."/>
            <person name="Ilyukhin E."/>
        </authorList>
    </citation>
    <scope>NUCLEOTIDE SEQUENCE [LARGE SCALE GENOMIC DNA]</scope>
    <source>
        <strain evidence="8 9">M11/M66-122</strain>
    </source>
</reference>
<dbReference type="EMBL" id="JAKJXP020000009">
    <property type="protein sequence ID" value="KAK7756109.1"/>
    <property type="molecule type" value="Genomic_DNA"/>
</dbReference>
<feature type="region of interest" description="Disordered" evidence="7">
    <location>
        <begin position="225"/>
        <end position="257"/>
    </location>
</feature>
<dbReference type="GO" id="GO:0019752">
    <property type="term" value="P:carboxylic acid metabolic process"/>
    <property type="evidence" value="ECO:0007669"/>
    <property type="project" value="InterPro"/>
</dbReference>
<evidence type="ECO:0000256" key="4">
    <source>
        <dbReference type="ARBA" id="ARBA00023239"/>
    </source>
</evidence>
<dbReference type="Gene3D" id="3.90.1150.10">
    <property type="entry name" value="Aspartate Aminotransferase, domain 1"/>
    <property type="match status" value="1"/>
</dbReference>
<sequence>MEDETGFLERAYHRLRQQTTSASTCTSTTTTTTTNGNGNVTTTSKPAALLPSARAISAARASLPRPSDGDGDGDGGYLVGRGPEAALDHVLGTIAPALNGQNLGPAGGGRYFGLVTGSTLPVAEAADNVATAYDQNVQVHLPGQTIATEVEDAALRMVADLLELEGDGDSDGGDGVHGGVNGNGAKKPRKKKTETRWQGRTFTTGATASNVLGLACGREAVIRARLPNPPPSHRGNNEGLQPDEDPDPDEDSDAEDSAVGELGLLRACALAQVDEIRVLTSAAHSSVAKAAAIVGLGRASLRDLGHGGEPWRLDLDAVARELADPRNARVAHIVSVSAGEVNTGRFATAGLEDMRRLRALADEHRAWIHVDGAFGLFNRILPKTSEFAKLRSIAAGLELADSITADGHKLLNVPYDNGIFFTRKASTLRSVFKNPNAAYLAGGGDGDGDRIESPLHLGIENSRRFRALPVYAALLSEGRAGMAAMVARMVRLARRVAAVIQDSEHYALLLPPSTSTSEKENHPPFADVNIIVLFRARDDALNESLAARIQATGEWYVSPTKWRGQAACRVAVASWRADVDGDAEVVRRSLAAIAEEYFAGR</sequence>